<dbReference type="SUPFAM" id="SSF47598">
    <property type="entry name" value="Ribbon-helix-helix"/>
    <property type="match status" value="1"/>
</dbReference>
<dbReference type="InterPro" id="IPR013321">
    <property type="entry name" value="Arc_rbn_hlx_hlx"/>
</dbReference>
<dbReference type="Gene3D" id="1.10.1220.10">
    <property type="entry name" value="Met repressor-like"/>
    <property type="match status" value="1"/>
</dbReference>
<evidence type="ECO:0000313" key="3">
    <source>
        <dbReference type="Proteomes" id="UP000203343"/>
    </source>
</evidence>
<name>B6EFE1_9VIRU</name>
<dbReference type="GO" id="GO:0006355">
    <property type="term" value="P:regulation of DNA-templated transcription"/>
    <property type="evidence" value="ECO:0007669"/>
    <property type="project" value="InterPro"/>
</dbReference>
<dbReference type="GeneID" id="20964548"/>
<dbReference type="OrthoDB" id="28320at10239"/>
<accession>B6EFE1</accession>
<dbReference type="Proteomes" id="UP000203343">
    <property type="component" value="Segment"/>
</dbReference>
<dbReference type="EMBL" id="FM164764">
    <property type="protein sequence ID" value="CAQ58476.1"/>
    <property type="molecule type" value="Genomic_DNA"/>
</dbReference>
<dbReference type="InterPro" id="IPR002145">
    <property type="entry name" value="CopG"/>
</dbReference>
<dbReference type="KEGG" id="vg:20964548"/>
<dbReference type="Pfam" id="PF01402">
    <property type="entry name" value="RHH_1"/>
    <property type="match status" value="1"/>
</dbReference>
<dbReference type="InterPro" id="IPR010985">
    <property type="entry name" value="Ribbon_hlx_hlx"/>
</dbReference>
<evidence type="ECO:0000259" key="1">
    <source>
        <dbReference type="Pfam" id="PF01402"/>
    </source>
</evidence>
<protein>
    <recommendedName>
        <fullName evidence="1">Ribbon-helix-helix protein CopG domain-containing protein</fullName>
    </recommendedName>
</protein>
<dbReference type="RefSeq" id="YP_009094260.1">
    <property type="nucleotide sequence ID" value="NC_025375.1"/>
</dbReference>
<proteinExistence type="predicted"/>
<evidence type="ECO:0000313" key="2">
    <source>
        <dbReference type="EMBL" id="CAQ58476.1"/>
    </source>
</evidence>
<organism evidence="2 3">
    <name type="scientific">Stygiolobus rod-shaped virus</name>
    <dbReference type="NCBI Taxonomy" id="537009"/>
    <lineage>
        <taxon>Viruses</taxon>
        <taxon>Adnaviria</taxon>
        <taxon>Zilligvirae</taxon>
        <taxon>Taleaviricota</taxon>
        <taxon>Tokiviricetes</taxon>
        <taxon>Ligamenvirales</taxon>
        <taxon>Rudiviridae</taxon>
        <taxon>Azorudivirus</taxon>
        <taxon>Azorudivirus furnasense</taxon>
        <taxon>Azorudivirus SRV</taxon>
    </lineage>
</organism>
<reference evidence="2 3" key="1">
    <citation type="journal article" date="2008" name="J. Bacteriol.">
        <title>SRV, a new viral isolate from Stygiolobus and general properties of the crenarchaeal rudiviruses and their virus-host interactions.</title>
        <authorList>
            <person name="Vestergaard G."/>
            <person name="Shah S.A."/>
            <person name="Bize A."/>
            <person name="Reitberger W."/>
            <person name="Reuter M."/>
            <person name="Phan H."/>
            <person name="Briegel A."/>
            <person name="Rachel R."/>
            <person name="Garrett R.A."/>
            <person name="Prangishvili D."/>
        </authorList>
    </citation>
    <scope>NUCLEOTIDE SEQUENCE [LARGE SCALE GENOMIC DNA]</scope>
</reference>
<feature type="domain" description="Ribbon-helix-helix protein CopG" evidence="1">
    <location>
        <begin position="3"/>
        <end position="39"/>
    </location>
</feature>
<sequence>MRVVTFKVEEDLLELLDSYAIKYRLSRSEAIRKAIETLVKGELEKETVPVAKIEKIKL</sequence>
<keyword evidence="3" id="KW-1185">Reference proteome</keyword>